<protein>
    <submittedName>
        <fullName evidence="1">Uncharacterized protein</fullName>
    </submittedName>
</protein>
<comment type="caution">
    <text evidence="1">The sequence shown here is derived from an EMBL/GenBank/DDBJ whole genome shotgun (WGS) entry which is preliminary data.</text>
</comment>
<dbReference type="EMBL" id="JANHOG010001215">
    <property type="protein sequence ID" value="KAJ3541218.1"/>
    <property type="molecule type" value="Genomic_DNA"/>
</dbReference>
<keyword evidence="2" id="KW-1185">Reference proteome</keyword>
<evidence type="ECO:0000313" key="2">
    <source>
        <dbReference type="Proteomes" id="UP001148662"/>
    </source>
</evidence>
<name>A0ACC1SJX3_9APHY</name>
<dbReference type="Proteomes" id="UP001148662">
    <property type="component" value="Unassembled WGS sequence"/>
</dbReference>
<sequence>MVLPVFLCNHADLKVRSVPDGDVFKVKRECLVEGSEVLRDMFACCDASRTMQDVPEDGWQIMDLQESGPQLNILFNFLHHPPDNFHSSAAMAKPKDFTRIVQNTLPANAIPYPLLRILFGLADKYAFSKDLVDCLKSHLVAYTSTYPLHVYGYATELGLDEIAAQASMYLLHPPLTSYSAEDMRAIPTGEAYHKLVLLHDFRVKKLQGLLEEAEIFPHGYGACPRHSHRLQNLWESRKSVVFSEIQAATDVAAEMSAVSEGTADCQVCNKACTAAVAMLGYKCGKLPRRIDQIPM</sequence>
<organism evidence="1 2">
    <name type="scientific">Phlebia brevispora</name>
    <dbReference type="NCBI Taxonomy" id="194682"/>
    <lineage>
        <taxon>Eukaryota</taxon>
        <taxon>Fungi</taxon>
        <taxon>Dikarya</taxon>
        <taxon>Basidiomycota</taxon>
        <taxon>Agaricomycotina</taxon>
        <taxon>Agaricomycetes</taxon>
        <taxon>Polyporales</taxon>
        <taxon>Meruliaceae</taxon>
        <taxon>Phlebia</taxon>
    </lineage>
</organism>
<evidence type="ECO:0000313" key="1">
    <source>
        <dbReference type="EMBL" id="KAJ3541218.1"/>
    </source>
</evidence>
<accession>A0ACC1SJX3</accession>
<gene>
    <name evidence="1" type="ORF">NM688_g6116</name>
</gene>
<reference evidence="1" key="1">
    <citation type="submission" date="2022-07" db="EMBL/GenBank/DDBJ databases">
        <title>Genome Sequence of Phlebia brevispora.</title>
        <authorList>
            <person name="Buettner E."/>
        </authorList>
    </citation>
    <scope>NUCLEOTIDE SEQUENCE</scope>
    <source>
        <strain evidence="1">MPL23</strain>
    </source>
</reference>
<proteinExistence type="predicted"/>